<dbReference type="InterPro" id="IPR058792">
    <property type="entry name" value="Beta-barrel_RND_2"/>
</dbReference>
<dbReference type="KEGG" id="mff:MFFC18_05370"/>
<evidence type="ECO:0000256" key="3">
    <source>
        <dbReference type="SAM" id="MobiDB-lite"/>
    </source>
</evidence>
<protein>
    <submittedName>
        <fullName evidence="6">Macrolide export protein MacA</fullName>
    </submittedName>
</protein>
<evidence type="ECO:0000256" key="2">
    <source>
        <dbReference type="SAM" id="Coils"/>
    </source>
</evidence>
<dbReference type="Pfam" id="PF25917">
    <property type="entry name" value="BSH_RND"/>
    <property type="match status" value="1"/>
</dbReference>
<feature type="domain" description="CusB-like beta-barrel" evidence="5">
    <location>
        <begin position="232"/>
        <end position="308"/>
    </location>
</feature>
<dbReference type="GO" id="GO:1990281">
    <property type="term" value="C:efflux pump complex"/>
    <property type="evidence" value="ECO:0007669"/>
    <property type="project" value="TreeGrafter"/>
</dbReference>
<evidence type="ECO:0000313" key="7">
    <source>
        <dbReference type="Proteomes" id="UP000322214"/>
    </source>
</evidence>
<dbReference type="OrthoDB" id="9809068at2"/>
<dbReference type="PANTHER" id="PTHR30469:SF33">
    <property type="entry name" value="SLR1207 PROTEIN"/>
    <property type="match status" value="1"/>
</dbReference>
<feature type="compositionally biased region" description="Acidic residues" evidence="3">
    <location>
        <begin position="348"/>
        <end position="374"/>
    </location>
</feature>
<proteinExistence type="inferred from homology"/>
<evidence type="ECO:0000256" key="1">
    <source>
        <dbReference type="ARBA" id="ARBA00009477"/>
    </source>
</evidence>
<dbReference type="Gene3D" id="2.40.30.170">
    <property type="match status" value="1"/>
</dbReference>
<dbReference type="NCBIfam" id="TIGR01730">
    <property type="entry name" value="RND_mfp"/>
    <property type="match status" value="1"/>
</dbReference>
<evidence type="ECO:0000313" key="6">
    <source>
        <dbReference type="EMBL" id="QEG20687.1"/>
    </source>
</evidence>
<gene>
    <name evidence="6" type="primary">macA_3</name>
    <name evidence="6" type="ORF">MFFC18_05370</name>
</gene>
<dbReference type="Gene3D" id="2.40.50.100">
    <property type="match status" value="1"/>
</dbReference>
<dbReference type="GO" id="GO:0015562">
    <property type="term" value="F:efflux transmembrane transporter activity"/>
    <property type="evidence" value="ECO:0007669"/>
    <property type="project" value="TreeGrafter"/>
</dbReference>
<feature type="coiled-coil region" evidence="2">
    <location>
        <begin position="109"/>
        <end position="139"/>
    </location>
</feature>
<organism evidence="6 7">
    <name type="scientific">Mariniblastus fucicola</name>
    <dbReference type="NCBI Taxonomy" id="980251"/>
    <lineage>
        <taxon>Bacteria</taxon>
        <taxon>Pseudomonadati</taxon>
        <taxon>Planctomycetota</taxon>
        <taxon>Planctomycetia</taxon>
        <taxon>Pirellulales</taxon>
        <taxon>Pirellulaceae</taxon>
        <taxon>Mariniblastus</taxon>
    </lineage>
</organism>
<dbReference type="STRING" id="980251.GCA_001642875_02278"/>
<dbReference type="AlphaFoldDB" id="A0A5B9P2E5"/>
<accession>A0A5B9P2E5</accession>
<keyword evidence="7" id="KW-1185">Reference proteome</keyword>
<feature type="domain" description="Multidrug resistance protein MdtA-like barrel-sandwich hybrid" evidence="4">
    <location>
        <begin position="62"/>
        <end position="215"/>
    </location>
</feature>
<name>A0A5B9P2E5_9BACT</name>
<dbReference type="PANTHER" id="PTHR30469">
    <property type="entry name" value="MULTIDRUG RESISTANCE PROTEIN MDTA"/>
    <property type="match status" value="1"/>
</dbReference>
<dbReference type="Gene3D" id="1.10.287.470">
    <property type="entry name" value="Helix hairpin bin"/>
    <property type="match status" value="1"/>
</dbReference>
<dbReference type="Pfam" id="PF25954">
    <property type="entry name" value="Beta-barrel_RND_2"/>
    <property type="match status" value="1"/>
</dbReference>
<dbReference type="RefSeq" id="WP_075084707.1">
    <property type="nucleotide sequence ID" value="NZ_CP042912.1"/>
</dbReference>
<dbReference type="Proteomes" id="UP000322214">
    <property type="component" value="Chromosome"/>
</dbReference>
<evidence type="ECO:0000259" key="4">
    <source>
        <dbReference type="Pfam" id="PF25917"/>
    </source>
</evidence>
<comment type="similarity">
    <text evidence="1">Belongs to the membrane fusion protein (MFP) (TC 8.A.1) family.</text>
</comment>
<dbReference type="SUPFAM" id="SSF111369">
    <property type="entry name" value="HlyD-like secretion proteins"/>
    <property type="match status" value="1"/>
</dbReference>
<sequence length="458" mass="51007">MKFPIKTTIALAVLGAIGYFAYGPIAKKIEESNKPRWRTVKTNVGTLKQQVSATGTVRPVKKVQIGSFVSGPIVDLFVEFNQEVKQNEVLARIDPKLFAANVARDKATLATAMADVQRVKALLQQARNDERRAMKLREKNKDFIAQSELDRVRFSRLSQEAQLVIAEAAVERSKATLTNSQTNLDYCEIRSPEDGMIIDRKVEPGQTLAAQFQTPELFVVGVGMREKMHIFADVDESEIGLIREAADSEQPVTFTVTAYPDSEFEGFIEEVRFSSAELQNVVTYPVVVGCPNPDLKLLPGMTADLSFQIRKRENVVKIPKGAIRFFPTNKEHVREQDQHLLDIGKSDSDEEADEGGDENVDDESNESPDKDDSDSANSNSDADDSNEDQLSTELADDESTNGKKKDKKIRHVWVVEGERLKAIEVKVGISDSRFWELVSGDVEKGMELVIGQKARGEE</sequence>
<evidence type="ECO:0000259" key="5">
    <source>
        <dbReference type="Pfam" id="PF25954"/>
    </source>
</evidence>
<keyword evidence="2" id="KW-0175">Coiled coil</keyword>
<dbReference type="InterPro" id="IPR058625">
    <property type="entry name" value="MdtA-like_BSH"/>
</dbReference>
<reference evidence="6 7" key="1">
    <citation type="submission" date="2019-08" db="EMBL/GenBank/DDBJ databases">
        <title>Deep-cultivation of Planctomycetes and their phenomic and genomic characterization uncovers novel biology.</title>
        <authorList>
            <person name="Wiegand S."/>
            <person name="Jogler M."/>
            <person name="Boedeker C."/>
            <person name="Pinto D."/>
            <person name="Vollmers J."/>
            <person name="Rivas-Marin E."/>
            <person name="Kohn T."/>
            <person name="Peeters S.H."/>
            <person name="Heuer A."/>
            <person name="Rast P."/>
            <person name="Oberbeckmann S."/>
            <person name="Bunk B."/>
            <person name="Jeske O."/>
            <person name="Meyerdierks A."/>
            <person name="Storesund J.E."/>
            <person name="Kallscheuer N."/>
            <person name="Luecker S."/>
            <person name="Lage O.M."/>
            <person name="Pohl T."/>
            <person name="Merkel B.J."/>
            <person name="Hornburger P."/>
            <person name="Mueller R.-W."/>
            <person name="Bruemmer F."/>
            <person name="Labrenz M."/>
            <person name="Spormann A.M."/>
            <person name="Op den Camp H."/>
            <person name="Overmann J."/>
            <person name="Amann R."/>
            <person name="Jetten M.S.M."/>
            <person name="Mascher T."/>
            <person name="Medema M.H."/>
            <person name="Devos D.P."/>
            <person name="Kaster A.-K."/>
            <person name="Ovreas L."/>
            <person name="Rohde M."/>
            <person name="Galperin M.Y."/>
            <person name="Jogler C."/>
        </authorList>
    </citation>
    <scope>NUCLEOTIDE SEQUENCE [LARGE SCALE GENOMIC DNA]</scope>
    <source>
        <strain evidence="6 7">FC18</strain>
    </source>
</reference>
<dbReference type="EMBL" id="CP042912">
    <property type="protein sequence ID" value="QEG20687.1"/>
    <property type="molecule type" value="Genomic_DNA"/>
</dbReference>
<feature type="region of interest" description="Disordered" evidence="3">
    <location>
        <begin position="343"/>
        <end position="408"/>
    </location>
</feature>
<dbReference type="InterPro" id="IPR006143">
    <property type="entry name" value="RND_pump_MFP"/>
</dbReference>